<reference evidence="2" key="1">
    <citation type="submission" date="2022-10" db="EMBL/GenBank/DDBJ databases">
        <title>Genome assembly of Pristionchus species.</title>
        <authorList>
            <person name="Yoshida K."/>
            <person name="Sommer R.J."/>
        </authorList>
    </citation>
    <scope>NUCLEOTIDE SEQUENCE [LARGE SCALE GENOMIC DNA]</scope>
    <source>
        <strain evidence="2">RS5460</strain>
    </source>
</reference>
<protein>
    <submittedName>
        <fullName evidence="1">Uncharacterized protein</fullName>
    </submittedName>
</protein>
<evidence type="ECO:0000313" key="2">
    <source>
        <dbReference type="Proteomes" id="UP001328107"/>
    </source>
</evidence>
<dbReference type="Proteomes" id="UP001328107">
    <property type="component" value="Unassembled WGS sequence"/>
</dbReference>
<dbReference type="EMBL" id="BTRK01000002">
    <property type="protein sequence ID" value="GMR38909.1"/>
    <property type="molecule type" value="Genomic_DNA"/>
</dbReference>
<feature type="non-terminal residue" evidence="1">
    <location>
        <position position="117"/>
    </location>
</feature>
<accession>A0AAN4ZG89</accession>
<keyword evidence="2" id="KW-1185">Reference proteome</keyword>
<evidence type="ECO:0000313" key="1">
    <source>
        <dbReference type="EMBL" id="GMR38909.1"/>
    </source>
</evidence>
<comment type="caution">
    <text evidence="1">The sequence shown here is derived from an EMBL/GenBank/DDBJ whole genome shotgun (WGS) entry which is preliminary data.</text>
</comment>
<gene>
    <name evidence="1" type="ORF">PMAYCL1PPCAC_09104</name>
</gene>
<dbReference type="AlphaFoldDB" id="A0AAN4ZG89"/>
<name>A0AAN4ZG89_9BILA</name>
<proteinExistence type="predicted"/>
<sequence>MNRDAQVLTITKKELVRPDTRVFIIADGTVFYFHESSPKQLTVKHEGEEVYVYGTRSIGYACSQGNAIYAKSERSYHEDIIAQVTYVDEIEFLERYKRNGVSSTRKICVIKDRGFLH</sequence>
<organism evidence="1 2">
    <name type="scientific">Pristionchus mayeri</name>
    <dbReference type="NCBI Taxonomy" id="1317129"/>
    <lineage>
        <taxon>Eukaryota</taxon>
        <taxon>Metazoa</taxon>
        <taxon>Ecdysozoa</taxon>
        <taxon>Nematoda</taxon>
        <taxon>Chromadorea</taxon>
        <taxon>Rhabditida</taxon>
        <taxon>Rhabditina</taxon>
        <taxon>Diplogasteromorpha</taxon>
        <taxon>Diplogasteroidea</taxon>
        <taxon>Neodiplogasteridae</taxon>
        <taxon>Pristionchus</taxon>
    </lineage>
</organism>